<dbReference type="Pfam" id="PF00550">
    <property type="entry name" value="PP-binding"/>
    <property type="match status" value="1"/>
</dbReference>
<sequence length="84" mass="8850">MNQHLTHGELAELIKTRAGIAVEPEALRSPTATFEEFGVDSLGLLGIVGELENRYGRPIAPGAEMSKSPDEFLDAVNASITAGA</sequence>
<feature type="domain" description="Carrier" evidence="3">
    <location>
        <begin position="4"/>
        <end position="84"/>
    </location>
</feature>
<keyword evidence="2" id="KW-0597">Phosphoprotein</keyword>
<accession>A0AB33JS93</accession>
<evidence type="ECO:0000256" key="1">
    <source>
        <dbReference type="ARBA" id="ARBA00022450"/>
    </source>
</evidence>
<dbReference type="SUPFAM" id="SSF47336">
    <property type="entry name" value="ACP-like"/>
    <property type="match status" value="1"/>
</dbReference>
<reference evidence="4" key="1">
    <citation type="submission" date="2024-07" db="EMBL/GenBank/DDBJ databases">
        <title>Complete genome sequences of cellulolytic bacteria, Kitasatospora sp. CMC57 and Streptomyces sp. CMC78, isolated from Japanese agricultural soil.</title>
        <authorList>
            <person name="Hashimoto T."/>
            <person name="Ito M."/>
            <person name="Iwamoto M."/>
            <person name="Fukahori D."/>
            <person name="Shoda T."/>
            <person name="Sakoda M."/>
            <person name="Morohoshi T."/>
            <person name="Mitsuboshi M."/>
            <person name="Nishizawa T."/>
        </authorList>
    </citation>
    <scope>NUCLEOTIDE SEQUENCE</scope>
    <source>
        <strain evidence="4">CMC57</strain>
    </source>
</reference>
<dbReference type="AlphaFoldDB" id="A0AB33JS93"/>
<keyword evidence="1" id="KW-0596">Phosphopantetheine</keyword>
<dbReference type="PROSITE" id="PS00012">
    <property type="entry name" value="PHOSPHOPANTETHEINE"/>
    <property type="match status" value="1"/>
</dbReference>
<gene>
    <name evidence="4" type="ORF">KCMC57_05370</name>
</gene>
<dbReference type="InterPro" id="IPR006162">
    <property type="entry name" value="Ppantetheine_attach_site"/>
</dbReference>
<organism evidence="4">
    <name type="scientific">Kitasatospora sp. CMC57</name>
    <dbReference type="NCBI Taxonomy" id="3231513"/>
    <lineage>
        <taxon>Bacteria</taxon>
        <taxon>Bacillati</taxon>
        <taxon>Actinomycetota</taxon>
        <taxon>Actinomycetes</taxon>
        <taxon>Kitasatosporales</taxon>
        <taxon>Streptomycetaceae</taxon>
        <taxon>Kitasatospora</taxon>
    </lineage>
</organism>
<dbReference type="InterPro" id="IPR036736">
    <property type="entry name" value="ACP-like_sf"/>
</dbReference>
<evidence type="ECO:0000313" key="4">
    <source>
        <dbReference type="EMBL" id="BFP44169.1"/>
    </source>
</evidence>
<protein>
    <submittedName>
        <fullName evidence="4">Acyl carrier protein</fullName>
    </submittedName>
</protein>
<evidence type="ECO:0000256" key="2">
    <source>
        <dbReference type="ARBA" id="ARBA00022553"/>
    </source>
</evidence>
<dbReference type="PROSITE" id="PS50075">
    <property type="entry name" value="CARRIER"/>
    <property type="match status" value="1"/>
</dbReference>
<evidence type="ECO:0000259" key="3">
    <source>
        <dbReference type="PROSITE" id="PS50075"/>
    </source>
</evidence>
<name>A0AB33JS93_9ACTN</name>
<dbReference type="RefSeq" id="WP_407986765.1">
    <property type="nucleotide sequence ID" value="NZ_AP035881.2"/>
</dbReference>
<dbReference type="Gene3D" id="1.10.1200.10">
    <property type="entry name" value="ACP-like"/>
    <property type="match status" value="1"/>
</dbReference>
<dbReference type="EMBL" id="AP035881">
    <property type="protein sequence ID" value="BFP44169.1"/>
    <property type="molecule type" value="Genomic_DNA"/>
</dbReference>
<proteinExistence type="predicted"/>
<dbReference type="InterPro" id="IPR009081">
    <property type="entry name" value="PP-bd_ACP"/>
</dbReference>